<proteinExistence type="predicted"/>
<dbReference type="Pfam" id="PF24494">
    <property type="entry name" value="DUF7587"/>
    <property type="match status" value="1"/>
</dbReference>
<feature type="region of interest" description="Disordered" evidence="1">
    <location>
        <begin position="1"/>
        <end position="28"/>
    </location>
</feature>
<sequence>MESLTETMRNARLGGPSEDPEHLLFNPQEGSRLAPTALDEIPRYLFRVASPHSDGTTNGTWVRSKSAYQNPTFSTEDVFFGLNADKRTTIARTLNLHLRWWPQGDVIDNFVSWTSSLLFAIQYIYYRHLSRDDGSSLEDIKLYAIDTTGFPKGTFLRDLDLIDAFCEYDDHPRGNDLENLRSLRTNTKHYFGEYLSQGSLKIQGKREIIPAASLFEGDRLRRLQPRFRVFNGFPSRNGRPIWAIEVIRLRDAIWQATDAQVLSPEEMEGRLKAVKEIVQDFEPSWRFPLAIYFTSLPHWL</sequence>
<dbReference type="OrthoDB" id="4152607at2759"/>
<evidence type="ECO:0000256" key="1">
    <source>
        <dbReference type="SAM" id="MobiDB-lite"/>
    </source>
</evidence>
<dbReference type="InterPro" id="IPR056009">
    <property type="entry name" value="DUF7587"/>
</dbReference>
<accession>A0A0M8PBR6</accession>
<dbReference type="EMBL" id="LHQQ01000013">
    <property type="protein sequence ID" value="KOS47657.1"/>
    <property type="molecule type" value="Genomic_DNA"/>
</dbReference>
<comment type="caution">
    <text evidence="3">The sequence shown here is derived from an EMBL/GenBank/DDBJ whole genome shotgun (WGS) entry which is preliminary data.</text>
</comment>
<protein>
    <recommendedName>
        <fullName evidence="2">DUF7587 domain-containing protein</fullName>
    </recommendedName>
</protein>
<keyword evidence="4" id="KW-1185">Reference proteome</keyword>
<name>A0A0M8PBR6_9EURO</name>
<evidence type="ECO:0000313" key="4">
    <source>
        <dbReference type="Proteomes" id="UP000037696"/>
    </source>
</evidence>
<gene>
    <name evidence="3" type="ORF">ACN38_g1315</name>
</gene>
<dbReference type="Proteomes" id="UP000037696">
    <property type="component" value="Unassembled WGS sequence"/>
</dbReference>
<evidence type="ECO:0000313" key="3">
    <source>
        <dbReference type="EMBL" id="KOS47657.1"/>
    </source>
</evidence>
<feature type="domain" description="DUF7587" evidence="2">
    <location>
        <begin position="41"/>
        <end position="164"/>
    </location>
</feature>
<dbReference type="AlphaFoldDB" id="A0A0M8PBR6"/>
<evidence type="ECO:0000259" key="2">
    <source>
        <dbReference type="Pfam" id="PF24494"/>
    </source>
</evidence>
<organism evidence="3 4">
    <name type="scientific">Penicillium nordicum</name>
    <dbReference type="NCBI Taxonomy" id="229535"/>
    <lineage>
        <taxon>Eukaryota</taxon>
        <taxon>Fungi</taxon>
        <taxon>Dikarya</taxon>
        <taxon>Ascomycota</taxon>
        <taxon>Pezizomycotina</taxon>
        <taxon>Eurotiomycetes</taxon>
        <taxon>Eurotiomycetidae</taxon>
        <taxon>Eurotiales</taxon>
        <taxon>Aspergillaceae</taxon>
        <taxon>Penicillium</taxon>
    </lineage>
</organism>
<reference evidence="3 4" key="1">
    <citation type="submission" date="2015-08" db="EMBL/GenBank/DDBJ databases">
        <title>Genome sequencing of Penicillium nordicum.</title>
        <authorList>
            <person name="Nguyen H.D."/>
            <person name="Seifert K.A."/>
        </authorList>
    </citation>
    <scope>NUCLEOTIDE SEQUENCE [LARGE SCALE GENOMIC DNA]</scope>
    <source>
        <strain evidence="3 4">DAOMC 185683</strain>
    </source>
</reference>